<reference evidence="3 4" key="1">
    <citation type="submission" date="2022-03" db="EMBL/GenBank/DDBJ databases">
        <title>Isotopic signatures of nitrous oxide derived from detoxification processes.</title>
        <authorList>
            <person name="Behrendt U."/>
            <person name="Buchen C."/>
            <person name="Well R."/>
            <person name="Ulrich A."/>
            <person name="Rohe L."/>
            <person name="Kolb S."/>
            <person name="Schloter M."/>
            <person name="Horn M.A."/>
            <person name="Augustin J."/>
        </authorList>
    </citation>
    <scope>NUCLEOTIDE SEQUENCE [LARGE SCALE GENOMIC DNA]</scope>
    <source>
        <strain evidence="3 4">S4-C24</strain>
    </source>
</reference>
<dbReference type="RefSeq" id="WP_241914551.1">
    <property type="nucleotide sequence ID" value="NZ_CP093326.1"/>
</dbReference>
<feature type="domain" description="Outer membrane channel protein CpnT-like N-terminal" evidence="2">
    <location>
        <begin position="138"/>
        <end position="258"/>
    </location>
</feature>
<gene>
    <name evidence="3" type="ORF">MNQ99_04160</name>
</gene>
<organism evidence="3 4">
    <name type="scientific">Arthrobacter sulfonylureivorans</name>
    <dbReference type="NCBI Taxonomy" id="2486855"/>
    <lineage>
        <taxon>Bacteria</taxon>
        <taxon>Bacillati</taxon>
        <taxon>Actinomycetota</taxon>
        <taxon>Actinomycetes</taxon>
        <taxon>Micrococcales</taxon>
        <taxon>Micrococcaceae</taxon>
        <taxon>Arthrobacter</taxon>
    </lineage>
</organism>
<evidence type="ECO:0000256" key="1">
    <source>
        <dbReference type="SAM" id="MobiDB-lite"/>
    </source>
</evidence>
<dbReference type="InterPro" id="IPR057746">
    <property type="entry name" value="CpnT-like_N"/>
</dbReference>
<dbReference type="Proteomes" id="UP000829069">
    <property type="component" value="Chromosome"/>
</dbReference>
<evidence type="ECO:0000259" key="2">
    <source>
        <dbReference type="Pfam" id="PF25547"/>
    </source>
</evidence>
<feature type="region of interest" description="Disordered" evidence="1">
    <location>
        <begin position="442"/>
        <end position="595"/>
    </location>
</feature>
<proteinExistence type="predicted"/>
<protein>
    <recommendedName>
        <fullName evidence="2">Outer membrane channel protein CpnT-like N-terminal domain-containing protein</fullName>
    </recommendedName>
</protein>
<feature type="compositionally biased region" description="Pro residues" evidence="1">
    <location>
        <begin position="456"/>
        <end position="514"/>
    </location>
</feature>
<feature type="compositionally biased region" description="Pro residues" evidence="1">
    <location>
        <begin position="536"/>
        <end position="549"/>
    </location>
</feature>
<keyword evidence="4" id="KW-1185">Reference proteome</keyword>
<sequence length="595" mass="60196">MGMLAIDTAALAQSAAAAGTAAAGYENLRESANGRLGVGAGMSGWEADASSWGHAYDRDAALLLRGIEGLVGAYGRLRFSTQCAAALYRFAEHAAAGSPAAFEQPAPPHGERCLPLPESAVGGRFPLPPELGQLIADAAGVLWPSGDAAAVRSIAGVWQDIGREARTHAAVADRAATHALSGLRGTDVLLLLDAHGELTTCASVLADGCDALAEGCNEYAGAVELAHRQLVEEATAFTRDVALTLGVSLALAPVSAGLSAFISGAAGAARLAAAASIFRSVVGALGAASARAVGTSTAAMARIAAASHRMRGIAASSTTVTARGMVKASNRAKLALASENMAAARALARRHGDSVLGVLAAGPESLVLQLAGQTAQRRLTAQLAPQLFSPVPTANPVTSVLKPGRLVPFVFSVFTAYNWAQRADSAWTLSSKDSWLKQVLGGGRAVPPARDHHSPAPRPGPAPTPIPRPGPAPTPAPRPGPAPTPAPRPGPAPMPPLKPGSAPTPPRQPTPAPLPRTAATAGPTDPFRSSAGRPARPVPPPATAPPPRADAPTPGIRDIVSRRQGAKRSGPGSLGTCPMPKSSPDHQKDGSVGSR</sequence>
<dbReference type="Pfam" id="PF25547">
    <property type="entry name" value="WXG100_2"/>
    <property type="match status" value="1"/>
</dbReference>
<evidence type="ECO:0000313" key="4">
    <source>
        <dbReference type="Proteomes" id="UP000829069"/>
    </source>
</evidence>
<evidence type="ECO:0000313" key="3">
    <source>
        <dbReference type="EMBL" id="UNK46564.1"/>
    </source>
</evidence>
<accession>A0ABY3WFU5</accession>
<name>A0ABY3WFU5_9MICC</name>
<dbReference type="EMBL" id="CP093326">
    <property type="protein sequence ID" value="UNK46564.1"/>
    <property type="molecule type" value="Genomic_DNA"/>
</dbReference>
<feature type="compositionally biased region" description="Low complexity" evidence="1">
    <location>
        <begin position="515"/>
        <end position="524"/>
    </location>
</feature>